<organism evidence="2 3">
    <name type="scientific">Trichinella patagoniensis</name>
    <dbReference type="NCBI Taxonomy" id="990121"/>
    <lineage>
        <taxon>Eukaryota</taxon>
        <taxon>Metazoa</taxon>
        <taxon>Ecdysozoa</taxon>
        <taxon>Nematoda</taxon>
        <taxon>Enoplea</taxon>
        <taxon>Dorylaimia</taxon>
        <taxon>Trichinellida</taxon>
        <taxon>Trichinellidae</taxon>
        <taxon>Trichinella</taxon>
    </lineage>
</organism>
<reference evidence="2 3" key="1">
    <citation type="submission" date="2015-01" db="EMBL/GenBank/DDBJ databases">
        <title>Evolution of Trichinella species and genotypes.</title>
        <authorList>
            <person name="Korhonen P.K."/>
            <person name="Edoardo P."/>
            <person name="Giuseppe L.R."/>
            <person name="Gasser R.B."/>
        </authorList>
    </citation>
    <scope>NUCLEOTIDE SEQUENCE [LARGE SCALE GENOMIC DNA]</scope>
    <source>
        <strain evidence="2">ISS2496</strain>
    </source>
</reference>
<dbReference type="Proteomes" id="UP000054783">
    <property type="component" value="Unassembled WGS sequence"/>
</dbReference>
<gene>
    <name evidence="2" type="ORF">T12_11703</name>
</gene>
<evidence type="ECO:0000313" key="3">
    <source>
        <dbReference type="Proteomes" id="UP000054783"/>
    </source>
</evidence>
<accession>A0A0V0ZAX4</accession>
<feature type="region of interest" description="Disordered" evidence="1">
    <location>
        <begin position="1"/>
        <end position="21"/>
    </location>
</feature>
<sequence length="72" mass="8071">MEKTTPIPAIYDQEAANRNSGSTNCQSTVDIFRFLMKRTKSEEPFFLHLLTGNSKIVFATVGNIRQLAIIPV</sequence>
<keyword evidence="3" id="KW-1185">Reference proteome</keyword>
<comment type="caution">
    <text evidence="2">The sequence shown here is derived from an EMBL/GenBank/DDBJ whole genome shotgun (WGS) entry which is preliminary data.</text>
</comment>
<dbReference type="AlphaFoldDB" id="A0A0V0ZAX4"/>
<proteinExistence type="predicted"/>
<name>A0A0V0ZAX4_9BILA</name>
<dbReference type="EMBL" id="JYDQ01000285">
    <property type="protein sequence ID" value="KRY09194.1"/>
    <property type="molecule type" value="Genomic_DNA"/>
</dbReference>
<protein>
    <submittedName>
        <fullName evidence="2">Uncharacterized protein</fullName>
    </submittedName>
</protein>
<evidence type="ECO:0000313" key="2">
    <source>
        <dbReference type="EMBL" id="KRY09194.1"/>
    </source>
</evidence>
<evidence type="ECO:0000256" key="1">
    <source>
        <dbReference type="SAM" id="MobiDB-lite"/>
    </source>
</evidence>